<dbReference type="PANTHER" id="PTHR48277">
    <property type="entry name" value="MITOCHONDRIAL RIBOSOMAL PROTEIN S5"/>
    <property type="match status" value="1"/>
</dbReference>
<keyword evidence="3 4" id="KW-0687">Ribonucleoprotein</keyword>
<feature type="domain" description="S5 DRBM" evidence="7">
    <location>
        <begin position="87"/>
        <end position="150"/>
    </location>
</feature>
<protein>
    <submittedName>
        <fullName evidence="8">30S ribosomal protein S5, chloroplastic</fullName>
    </submittedName>
</protein>
<dbReference type="Gene3D" id="3.30.160.20">
    <property type="match status" value="1"/>
</dbReference>
<dbReference type="GO" id="GO:0005840">
    <property type="term" value="C:ribosome"/>
    <property type="evidence" value="ECO:0007669"/>
    <property type="project" value="UniProtKB-KW"/>
</dbReference>
<comment type="caution">
    <text evidence="8">The sequence shown here is derived from an EMBL/GenBank/DDBJ whole genome shotgun (WGS) entry which is preliminary data.</text>
</comment>
<dbReference type="OrthoDB" id="309483at2759"/>
<reference evidence="8 9" key="1">
    <citation type="submission" date="2017-12" db="EMBL/GenBank/DDBJ databases">
        <title>Sequencing, de novo assembly and annotation of complete genome of a new Thraustochytrid species, strain FCC1311.</title>
        <authorList>
            <person name="Sedici K."/>
            <person name="Godart F."/>
            <person name="Aiese Cigliano R."/>
            <person name="Sanseverino W."/>
            <person name="Barakat M."/>
            <person name="Ortet P."/>
            <person name="Marechal E."/>
            <person name="Cagnac O."/>
            <person name="Amato A."/>
        </authorList>
    </citation>
    <scope>NUCLEOTIDE SEQUENCE [LARGE SCALE GENOMIC DNA]</scope>
</reference>
<evidence type="ECO:0000256" key="3">
    <source>
        <dbReference type="ARBA" id="ARBA00023274"/>
    </source>
</evidence>
<evidence type="ECO:0000256" key="4">
    <source>
        <dbReference type="PROSITE-ProRule" id="PRU00268"/>
    </source>
</evidence>
<feature type="region of interest" description="Disordered" evidence="6">
    <location>
        <begin position="38"/>
        <end position="64"/>
    </location>
</feature>
<dbReference type="InterPro" id="IPR014721">
    <property type="entry name" value="Ribsml_uS5_D2-typ_fold_subgr"/>
</dbReference>
<dbReference type="GO" id="GO:0003723">
    <property type="term" value="F:RNA binding"/>
    <property type="evidence" value="ECO:0007669"/>
    <property type="project" value="InterPro"/>
</dbReference>
<dbReference type="PANTHER" id="PTHR48277:SF1">
    <property type="entry name" value="MITOCHONDRIAL RIBOSOMAL PROTEIN S5"/>
    <property type="match status" value="1"/>
</dbReference>
<accession>A0A2R5GL59</accession>
<evidence type="ECO:0000256" key="2">
    <source>
        <dbReference type="ARBA" id="ARBA00022980"/>
    </source>
</evidence>
<organism evidence="8 9">
    <name type="scientific">Hondaea fermentalgiana</name>
    <dbReference type="NCBI Taxonomy" id="2315210"/>
    <lineage>
        <taxon>Eukaryota</taxon>
        <taxon>Sar</taxon>
        <taxon>Stramenopiles</taxon>
        <taxon>Bigyra</taxon>
        <taxon>Labyrinthulomycetes</taxon>
        <taxon>Thraustochytrida</taxon>
        <taxon>Thraustochytriidae</taxon>
        <taxon>Hondaea</taxon>
    </lineage>
</organism>
<dbReference type="Gene3D" id="3.30.230.10">
    <property type="match status" value="1"/>
</dbReference>
<dbReference type="SUPFAM" id="SSF54211">
    <property type="entry name" value="Ribosomal protein S5 domain 2-like"/>
    <property type="match status" value="1"/>
</dbReference>
<sequence length="248" mass="26490">MLGLGLLAKRSAAASGAMGVAARPWGVGATMWRALSTTSSGSSAPGIVSQPQRAGKALPMTKQADREPLAKRNKYANMNNRAPRMEIVSRVVAVDSTRKTTKGGRINSFRAMVVAGNGNGAGGFAVGKGRTVRAAIDKAYRHALTNWVPVDLSEDKGVFYDVIGKKNNTRVLLRACKPYNGLTASPLIKCLCDTVGIENATTKILGRTTTSSVVYAFFDALGKLHSPEDLSLARGMKVKRITRFRHRG</sequence>
<proteinExistence type="inferred from homology"/>
<evidence type="ECO:0000256" key="1">
    <source>
        <dbReference type="ARBA" id="ARBA00008945"/>
    </source>
</evidence>
<dbReference type="GO" id="GO:0003735">
    <property type="term" value="F:structural constituent of ribosome"/>
    <property type="evidence" value="ECO:0007669"/>
    <property type="project" value="UniProtKB-UniRule"/>
</dbReference>
<comment type="similarity">
    <text evidence="1 5">Belongs to the universal ribosomal protein uS5 family.</text>
</comment>
<dbReference type="FunFam" id="3.30.230.10:FF:000002">
    <property type="entry name" value="30S ribosomal protein S5"/>
    <property type="match status" value="1"/>
</dbReference>
<evidence type="ECO:0000256" key="5">
    <source>
        <dbReference type="RuleBase" id="RU003823"/>
    </source>
</evidence>
<dbReference type="GO" id="GO:0006412">
    <property type="term" value="P:translation"/>
    <property type="evidence" value="ECO:0007669"/>
    <property type="project" value="InterPro"/>
</dbReference>
<keyword evidence="9" id="KW-1185">Reference proteome</keyword>
<dbReference type="GO" id="GO:1990904">
    <property type="term" value="C:ribonucleoprotein complex"/>
    <property type="evidence" value="ECO:0007669"/>
    <property type="project" value="UniProtKB-UniRule"/>
</dbReference>
<dbReference type="Proteomes" id="UP000241890">
    <property type="component" value="Unassembled WGS sequence"/>
</dbReference>
<keyword evidence="2 4" id="KW-0689">Ribosomal protein</keyword>
<dbReference type="InterPro" id="IPR005324">
    <property type="entry name" value="Ribosomal_uS5_C"/>
</dbReference>
<dbReference type="InterPro" id="IPR000851">
    <property type="entry name" value="Ribosomal_uS5"/>
</dbReference>
<evidence type="ECO:0000313" key="9">
    <source>
        <dbReference type="Proteomes" id="UP000241890"/>
    </source>
</evidence>
<dbReference type="Pfam" id="PF03719">
    <property type="entry name" value="Ribosomal_S5_C"/>
    <property type="match status" value="1"/>
</dbReference>
<dbReference type="SUPFAM" id="SSF54768">
    <property type="entry name" value="dsRNA-binding domain-like"/>
    <property type="match status" value="1"/>
</dbReference>
<name>A0A2R5GL59_9STRA</name>
<dbReference type="Pfam" id="PF00333">
    <property type="entry name" value="Ribosomal_S5"/>
    <property type="match status" value="1"/>
</dbReference>
<dbReference type="GO" id="GO:0005737">
    <property type="term" value="C:cytoplasm"/>
    <property type="evidence" value="ECO:0007669"/>
    <property type="project" value="UniProtKB-ARBA"/>
</dbReference>
<dbReference type="InterPro" id="IPR020568">
    <property type="entry name" value="Ribosomal_Su5_D2-typ_SF"/>
</dbReference>
<evidence type="ECO:0000256" key="6">
    <source>
        <dbReference type="SAM" id="MobiDB-lite"/>
    </source>
</evidence>
<dbReference type="EMBL" id="BEYU01000102">
    <property type="protein sequence ID" value="GBG31642.1"/>
    <property type="molecule type" value="Genomic_DNA"/>
</dbReference>
<dbReference type="InParanoid" id="A0A2R5GL59"/>
<gene>
    <name evidence="8" type="ORF">FCC1311_078672</name>
</gene>
<evidence type="ECO:0000313" key="8">
    <source>
        <dbReference type="EMBL" id="GBG31642.1"/>
    </source>
</evidence>
<evidence type="ECO:0000259" key="7">
    <source>
        <dbReference type="PROSITE" id="PS50881"/>
    </source>
</evidence>
<dbReference type="PROSITE" id="PS50881">
    <property type="entry name" value="S5_DSRBD"/>
    <property type="match status" value="1"/>
</dbReference>
<dbReference type="AlphaFoldDB" id="A0A2R5GL59"/>
<dbReference type="InterPro" id="IPR013810">
    <property type="entry name" value="Ribosomal_uS5_N"/>
</dbReference>